<gene>
    <name evidence="6" type="ORF">O181_030606</name>
</gene>
<feature type="compositionally biased region" description="Low complexity" evidence="3">
    <location>
        <begin position="272"/>
        <end position="282"/>
    </location>
</feature>
<dbReference type="Pfam" id="PF17035">
    <property type="entry name" value="BET"/>
    <property type="match status" value="1"/>
</dbReference>
<feature type="compositionally biased region" description="Polar residues" evidence="3">
    <location>
        <begin position="327"/>
        <end position="346"/>
    </location>
</feature>
<feature type="domain" description="Bromo" evidence="4">
    <location>
        <begin position="672"/>
        <end position="744"/>
    </location>
</feature>
<dbReference type="AlphaFoldDB" id="A0A9Q3CTA5"/>
<feature type="compositionally biased region" description="Polar residues" evidence="3">
    <location>
        <begin position="46"/>
        <end position="58"/>
    </location>
</feature>
<feature type="compositionally biased region" description="Low complexity" evidence="3">
    <location>
        <begin position="184"/>
        <end position="195"/>
    </location>
</feature>
<feature type="compositionally biased region" description="Basic residues" evidence="3">
    <location>
        <begin position="558"/>
        <end position="572"/>
    </location>
</feature>
<dbReference type="Proteomes" id="UP000765509">
    <property type="component" value="Unassembled WGS sequence"/>
</dbReference>
<keyword evidence="7" id="KW-1185">Reference proteome</keyword>
<evidence type="ECO:0000259" key="4">
    <source>
        <dbReference type="PROSITE" id="PS50014"/>
    </source>
</evidence>
<sequence length="1187" mass="127478">MSTVINNHDSSHVVSSINFKESIAAPIDSSHSTTDATKPLDDYSPDESSQTLNLSQIKTLPIDGDTTERDDQLPSAPSGFDPRAQFSLTQPTGPHSSSPSDPNPSLGTVASSAPQPLSSTAISSEVSIPIQAPTPIPQKSTLSSNQYLTTTISQSTNVTVPPPPLQPDQIPSSDFGTSKDLVDNTSTHHSSSHNPQNPPFALPSPISQDAHNPITPQTSESGDPPRDQLSIDLLPGPSKRSPPSNPTSLSPLSDLPSGLSSSHVTQPLLAHPSSISPSSPRPSHFPKRPSPMSENMAPAQPTHHSSQLNIIRDGLNGESMHKRPRLSSDQTSASHEHLSTSIQQKPVTAQIFDSSNPSAAPNSLINQSALNLVALDEGLVPGGPGTRLTKDQHRFALSVIKQLKKHRLAAPFLLPVDVVGLNIPDYPKIVKQPMDLTTIETRLGKVGKPCYYRSVEQFVSDVQLIFTNCYTFNGPPEASPYSRMALDLSIQFQSQMKKMPADDHPDYPAINQSPIQSKPLIKPKQPFDSPTNLESLQNKIAPPAVASLPPNNIATGGQKRRSSLQHTKKKAPKTTSYSTPGLQNADLSGNATQYTQQVGPSHSRRSSINADSASSQRLRREMKDSDYRYDGATEREAEHLRCGASVIPNMVPNTKAELKFCKDVLREVNKKVYEKFVWPFYTPVDIVKLGIPDYPKIVKKPMDLHTMKQKLDRGEYKNGAAFADDFRLMLNNCFIFNPIGTPVNTFGKQLECLFEAKWAERPAESVPAPAPPPPVTLAPSESQHDMDPIQMLQIQVAQLQEKLQLQPNAAGPVHSIPGTGPPKKQSHSRGPIQSKSLPGSNVAGVQFPSSGPSAAPRVSKSNGASLNRSKSAAGAGGARRKSSAQTPASAKRLSQPPEQFVDRQQVMQAPIYSPAPDVSTSAPPISNSARGLGSDDYFEKIDYEQKKDLATQIQNAVEPMQSDAINLIRNSRPDLVAADGEEIELDIDALDDRTLYRLYQLVCAPPPPALIKKKKAAKSNAANGKAKGAKASAAAGAPRRSGVMPPPTQVTPHTFSPTNPPQSLANVEVGVPSWPQSAMQSSVTNGNGSKAKTKKPRATDLGLRRKGIDESQEAARIKDLEQRLHAFQGVADACHNHNQQHQNGPGTMPATAAPIGSANSNHPPPAGPVEYASSSSESDSESDDESD</sequence>
<feature type="region of interest" description="Disordered" evidence="3">
    <location>
        <begin position="809"/>
        <end position="898"/>
    </location>
</feature>
<evidence type="ECO:0008006" key="8">
    <source>
        <dbReference type="Google" id="ProtNLM"/>
    </source>
</evidence>
<feature type="compositionally biased region" description="Polar residues" evidence="3">
    <location>
        <begin position="918"/>
        <end position="929"/>
    </location>
</feature>
<dbReference type="InterPro" id="IPR036427">
    <property type="entry name" value="Bromodomain-like_sf"/>
</dbReference>
<dbReference type="PRINTS" id="PR00503">
    <property type="entry name" value="BROMODOMAIN"/>
</dbReference>
<dbReference type="SUPFAM" id="SSF47370">
    <property type="entry name" value="Bromodomain"/>
    <property type="match status" value="2"/>
</dbReference>
<proteinExistence type="predicted"/>
<accession>A0A9Q3CTA5</accession>
<feature type="region of interest" description="Disordered" evidence="3">
    <location>
        <begin position="1136"/>
        <end position="1187"/>
    </location>
</feature>
<dbReference type="InterPro" id="IPR001487">
    <property type="entry name" value="Bromodomain"/>
</dbReference>
<feature type="compositionally biased region" description="Acidic residues" evidence="3">
    <location>
        <begin position="1178"/>
        <end position="1187"/>
    </location>
</feature>
<protein>
    <recommendedName>
        <fullName evidence="8">Bromodomain-containing protein</fullName>
    </recommendedName>
</protein>
<feature type="compositionally biased region" description="Polar residues" evidence="3">
    <location>
        <begin position="205"/>
        <end position="221"/>
    </location>
</feature>
<feature type="domain" description="Bromo" evidence="4">
    <location>
        <begin position="404"/>
        <end position="480"/>
    </location>
</feature>
<dbReference type="PROSITE" id="PS50014">
    <property type="entry name" value="BROMODOMAIN_2"/>
    <property type="match status" value="2"/>
</dbReference>
<dbReference type="GO" id="GO:0000785">
    <property type="term" value="C:chromatin"/>
    <property type="evidence" value="ECO:0007669"/>
    <property type="project" value="TreeGrafter"/>
</dbReference>
<evidence type="ECO:0000313" key="7">
    <source>
        <dbReference type="Proteomes" id="UP000765509"/>
    </source>
</evidence>
<reference evidence="6" key="1">
    <citation type="submission" date="2021-03" db="EMBL/GenBank/DDBJ databases">
        <title>Draft genome sequence of rust myrtle Austropuccinia psidii MF-1, a brazilian biotype.</title>
        <authorList>
            <person name="Quecine M.C."/>
            <person name="Pachon D.M.R."/>
            <person name="Bonatelli M.L."/>
            <person name="Correr F.H."/>
            <person name="Franceschini L.M."/>
            <person name="Leite T.F."/>
            <person name="Margarido G.R.A."/>
            <person name="Almeida C.A."/>
            <person name="Ferrarezi J.A."/>
            <person name="Labate C.A."/>
        </authorList>
    </citation>
    <scope>NUCLEOTIDE SEQUENCE</scope>
    <source>
        <strain evidence="6">MF-1</strain>
    </source>
</reference>
<feature type="compositionally biased region" description="Basic and acidic residues" evidence="3">
    <location>
        <begin position="1102"/>
        <end position="1112"/>
    </location>
</feature>
<feature type="compositionally biased region" description="Polar residues" evidence="3">
    <location>
        <begin position="106"/>
        <end position="121"/>
    </location>
</feature>
<feature type="compositionally biased region" description="Low complexity" evidence="3">
    <location>
        <begin position="1018"/>
        <end position="1037"/>
    </location>
</feature>
<dbReference type="OrthoDB" id="2506810at2759"/>
<feature type="region of interest" description="Disordered" evidence="3">
    <location>
        <begin position="913"/>
        <end position="934"/>
    </location>
</feature>
<feature type="compositionally biased region" description="Low complexity" evidence="3">
    <location>
        <begin position="94"/>
        <end position="105"/>
    </location>
</feature>
<dbReference type="InterPro" id="IPR050935">
    <property type="entry name" value="Bromo_chromatin_reader"/>
</dbReference>
<evidence type="ECO:0000259" key="5">
    <source>
        <dbReference type="PROSITE" id="PS51525"/>
    </source>
</evidence>
<feature type="region of interest" description="Disordered" evidence="3">
    <location>
        <begin position="24"/>
        <end position="121"/>
    </location>
</feature>
<evidence type="ECO:0000256" key="2">
    <source>
        <dbReference type="PROSITE-ProRule" id="PRU00035"/>
    </source>
</evidence>
<feature type="compositionally biased region" description="Polar residues" evidence="3">
    <location>
        <begin position="528"/>
        <end position="538"/>
    </location>
</feature>
<dbReference type="PROSITE" id="PS51525">
    <property type="entry name" value="NET"/>
    <property type="match status" value="1"/>
</dbReference>
<dbReference type="Gene3D" id="1.20.1270.220">
    <property type="match status" value="1"/>
</dbReference>
<feature type="domain" description="NET" evidence="5">
    <location>
        <begin position="931"/>
        <end position="1013"/>
    </location>
</feature>
<feature type="region of interest" description="Disordered" evidence="3">
    <location>
        <begin position="1076"/>
        <end position="1112"/>
    </location>
</feature>
<evidence type="ECO:0000256" key="3">
    <source>
        <dbReference type="SAM" id="MobiDB-lite"/>
    </source>
</evidence>
<feature type="region of interest" description="Disordered" evidence="3">
    <location>
        <begin position="495"/>
        <end position="629"/>
    </location>
</feature>
<dbReference type="EMBL" id="AVOT02010807">
    <property type="protein sequence ID" value="MBW0490891.1"/>
    <property type="molecule type" value="Genomic_DNA"/>
</dbReference>
<keyword evidence="1 2" id="KW-0103">Bromodomain</keyword>
<dbReference type="PANTHER" id="PTHR22880:SF225">
    <property type="entry name" value="BROMODOMAIN-CONTAINING PROTEIN BET-1-RELATED"/>
    <property type="match status" value="1"/>
</dbReference>
<dbReference type="PANTHER" id="PTHR22880">
    <property type="entry name" value="FALZ-RELATED BROMODOMAIN-CONTAINING PROTEINS"/>
    <property type="match status" value="1"/>
</dbReference>
<organism evidence="6 7">
    <name type="scientific">Austropuccinia psidii MF-1</name>
    <dbReference type="NCBI Taxonomy" id="1389203"/>
    <lineage>
        <taxon>Eukaryota</taxon>
        <taxon>Fungi</taxon>
        <taxon>Dikarya</taxon>
        <taxon>Basidiomycota</taxon>
        <taxon>Pucciniomycotina</taxon>
        <taxon>Pucciniomycetes</taxon>
        <taxon>Pucciniales</taxon>
        <taxon>Sphaerophragmiaceae</taxon>
        <taxon>Austropuccinia</taxon>
    </lineage>
</organism>
<evidence type="ECO:0000256" key="1">
    <source>
        <dbReference type="ARBA" id="ARBA00023117"/>
    </source>
</evidence>
<dbReference type="Gene3D" id="1.20.920.10">
    <property type="entry name" value="Bromodomain-like"/>
    <property type="match status" value="2"/>
</dbReference>
<feature type="region of interest" description="Disordered" evidence="3">
    <location>
        <begin position="763"/>
        <end position="783"/>
    </location>
</feature>
<comment type="caution">
    <text evidence="6">The sequence shown here is derived from an EMBL/GenBank/DDBJ whole genome shotgun (WGS) entry which is preliminary data.</text>
</comment>
<dbReference type="InterPro" id="IPR027353">
    <property type="entry name" value="NET_dom"/>
</dbReference>
<feature type="region of interest" description="Disordered" evidence="3">
    <location>
        <begin position="155"/>
        <end position="346"/>
    </location>
</feature>
<feature type="compositionally biased region" description="Polar residues" evidence="3">
    <location>
        <begin position="573"/>
        <end position="616"/>
    </location>
</feature>
<feature type="compositionally biased region" description="Basic and acidic residues" evidence="3">
    <location>
        <begin position="618"/>
        <end position="629"/>
    </location>
</feature>
<dbReference type="GO" id="GO:0006338">
    <property type="term" value="P:chromatin remodeling"/>
    <property type="evidence" value="ECO:0007669"/>
    <property type="project" value="TreeGrafter"/>
</dbReference>
<dbReference type="Pfam" id="PF00439">
    <property type="entry name" value="Bromodomain"/>
    <property type="match status" value="2"/>
</dbReference>
<feature type="compositionally biased region" description="Low complexity" evidence="3">
    <location>
        <begin position="246"/>
        <end position="262"/>
    </location>
</feature>
<dbReference type="SMART" id="SM00297">
    <property type="entry name" value="BROMO"/>
    <property type="match status" value="2"/>
</dbReference>
<feature type="region of interest" description="Disordered" evidence="3">
    <location>
        <begin position="1016"/>
        <end position="1044"/>
    </location>
</feature>
<dbReference type="InterPro" id="IPR038336">
    <property type="entry name" value="NET_sf"/>
</dbReference>
<feature type="compositionally biased region" description="Polar residues" evidence="3">
    <location>
        <begin position="1136"/>
        <end position="1145"/>
    </location>
</feature>
<dbReference type="GO" id="GO:0006355">
    <property type="term" value="P:regulation of DNA-templated transcription"/>
    <property type="evidence" value="ECO:0007669"/>
    <property type="project" value="TreeGrafter"/>
</dbReference>
<name>A0A9Q3CTA5_9BASI</name>
<evidence type="ECO:0000313" key="6">
    <source>
        <dbReference type="EMBL" id="MBW0490891.1"/>
    </source>
</evidence>
<dbReference type="GO" id="GO:0005634">
    <property type="term" value="C:nucleus"/>
    <property type="evidence" value="ECO:0007669"/>
    <property type="project" value="TreeGrafter"/>
</dbReference>
<feature type="compositionally biased region" description="Polar residues" evidence="3">
    <location>
        <begin position="1076"/>
        <end position="1090"/>
    </location>
</feature>